<dbReference type="RefSeq" id="WP_098277994.1">
    <property type="nucleotide sequence ID" value="NZ_NTYW01000006.1"/>
</dbReference>
<accession>A0AAE5P9W6</accession>
<evidence type="ECO:0000313" key="1">
    <source>
        <dbReference type="EMBL" id="PES40841.1"/>
    </source>
</evidence>
<sequence length="279" mass="33158">MKKSLFVEMELQTGTEKLTEALLLRGFPVELENDFISLRNGSQQDLHQLKIFLETLNVPVFWNESRIQLLMNHFPLHKMKEIIHFKGREYNVHMEGYHFKWRNFVNRRYGIRTNTINLCPYTAIMVKALNEAGIVALAGCNGHGKHSPNFQLSGVYYGVWFSIIQKNYMRELSLHYKWNVRFIREASNSIIVANKPEEDKWDMNKVLADCYQMAKVLTEHAAELREWKRRTFKRKMKQTAETLKKTRDINQLFDWMNDIATRNVNYKNESTLHSLKRRI</sequence>
<reference evidence="1 2" key="1">
    <citation type="submission" date="2017-09" db="EMBL/GenBank/DDBJ databases">
        <title>Large-scale bioinformatics analysis of Bacillus genomes uncovers conserved roles of natural products in bacterial physiology.</title>
        <authorList>
            <consortium name="Agbiome Team Llc"/>
            <person name="Bleich R.M."/>
            <person name="Kirk G.J."/>
            <person name="Santa Maria K.C."/>
            <person name="Allen S.E."/>
            <person name="Farag S."/>
            <person name="Shank E.A."/>
            <person name="Bowers A."/>
        </authorList>
    </citation>
    <scope>NUCLEOTIDE SEQUENCE [LARGE SCALE GENOMIC DNA]</scope>
    <source>
        <strain evidence="1 2">AFS003013</strain>
    </source>
</reference>
<evidence type="ECO:0000313" key="2">
    <source>
        <dbReference type="Proteomes" id="UP000220341"/>
    </source>
</evidence>
<protein>
    <submittedName>
        <fullName evidence="1">Uncharacterized protein</fullName>
    </submittedName>
</protein>
<dbReference type="Proteomes" id="UP000220341">
    <property type="component" value="Unassembled WGS sequence"/>
</dbReference>
<organism evidence="1 2">
    <name type="scientific">Priestia megaterium</name>
    <name type="common">Bacillus megaterium</name>
    <dbReference type="NCBI Taxonomy" id="1404"/>
    <lineage>
        <taxon>Bacteria</taxon>
        <taxon>Bacillati</taxon>
        <taxon>Bacillota</taxon>
        <taxon>Bacilli</taxon>
        <taxon>Bacillales</taxon>
        <taxon>Bacillaceae</taxon>
        <taxon>Priestia</taxon>
    </lineage>
</organism>
<name>A0AAE5P9W6_PRIMG</name>
<proteinExistence type="predicted"/>
<dbReference type="EMBL" id="NTYW01000006">
    <property type="protein sequence ID" value="PES40841.1"/>
    <property type="molecule type" value="Genomic_DNA"/>
</dbReference>
<comment type="caution">
    <text evidence="1">The sequence shown here is derived from an EMBL/GenBank/DDBJ whole genome shotgun (WGS) entry which is preliminary data.</text>
</comment>
<gene>
    <name evidence="1" type="ORF">CN497_09000</name>
</gene>
<dbReference type="AlphaFoldDB" id="A0AAE5P9W6"/>